<dbReference type="CDD" id="cd21609">
    <property type="entry name" value="RRM1_PSRP2_like"/>
    <property type="match status" value="1"/>
</dbReference>
<dbReference type="GO" id="GO:0003729">
    <property type="term" value="F:mRNA binding"/>
    <property type="evidence" value="ECO:0007669"/>
    <property type="project" value="TreeGrafter"/>
</dbReference>
<dbReference type="Pfam" id="PF00076">
    <property type="entry name" value="RRM_1"/>
    <property type="match status" value="1"/>
</dbReference>
<dbReference type="PROSITE" id="PS50102">
    <property type="entry name" value="RRM"/>
    <property type="match status" value="1"/>
</dbReference>
<dbReference type="Gene3D" id="3.30.70.330">
    <property type="match status" value="1"/>
</dbReference>
<dbReference type="GO" id="GO:0009535">
    <property type="term" value="C:chloroplast thylakoid membrane"/>
    <property type="evidence" value="ECO:0007669"/>
    <property type="project" value="TreeGrafter"/>
</dbReference>
<dbReference type="SMART" id="SM00360">
    <property type="entry name" value="RRM"/>
    <property type="match status" value="1"/>
</dbReference>
<evidence type="ECO:0000259" key="3">
    <source>
        <dbReference type="PROSITE" id="PS50102"/>
    </source>
</evidence>
<proteinExistence type="predicted"/>
<dbReference type="InterPro" id="IPR035979">
    <property type="entry name" value="RBD_domain_sf"/>
</dbReference>
<comment type="caution">
    <text evidence="4">The sequence shown here is derived from an EMBL/GenBank/DDBJ whole genome shotgun (WGS) entry which is preliminary data.</text>
</comment>
<dbReference type="PANTHER" id="PTHR48025:SF4">
    <property type="entry name" value="SMALL RIBOSOMAL SUBUNIT PROTEIN CS22"/>
    <property type="match status" value="1"/>
</dbReference>
<dbReference type="PANTHER" id="PTHR48025">
    <property type="entry name" value="OS02G0815200 PROTEIN"/>
    <property type="match status" value="1"/>
</dbReference>
<keyword evidence="4" id="KW-0689">Ribosomal protein</keyword>
<organism evidence="4 5">
    <name type="scientific">Pyrus ussuriensis x Pyrus communis</name>
    <dbReference type="NCBI Taxonomy" id="2448454"/>
    <lineage>
        <taxon>Eukaryota</taxon>
        <taxon>Viridiplantae</taxon>
        <taxon>Streptophyta</taxon>
        <taxon>Embryophyta</taxon>
        <taxon>Tracheophyta</taxon>
        <taxon>Spermatophyta</taxon>
        <taxon>Magnoliopsida</taxon>
        <taxon>eudicotyledons</taxon>
        <taxon>Gunneridae</taxon>
        <taxon>Pentapetalae</taxon>
        <taxon>rosids</taxon>
        <taxon>fabids</taxon>
        <taxon>Rosales</taxon>
        <taxon>Rosaceae</taxon>
        <taxon>Amygdaloideae</taxon>
        <taxon>Maleae</taxon>
        <taxon>Pyrus</taxon>
    </lineage>
</organism>
<sequence>MATISSIFSPSNLLHHPTKPIKTSPKLPLQILKPTQFQGFHKLTSSYLTLTPRHSQRLFAVAQEVAADPVSKAARRVYIGNIPRTLDNAVLTKIVEEHGVVEKAEVMYDKYSGRSRRFAFATMMTVEDANAVVEKLNGTEIGGREVKVNITEKPLLQADTSLVQAEESQFIDSPHKVYVGNLAKEVTTDTLKTLFFDREKFLVQKFLGFQGPQNLADLGLFLFPRRRM</sequence>
<keyword evidence="5" id="KW-1185">Reference proteome</keyword>
<dbReference type="Proteomes" id="UP000327157">
    <property type="component" value="Unassembled WGS sequence"/>
</dbReference>
<dbReference type="SUPFAM" id="SSF54928">
    <property type="entry name" value="RNA-binding domain, RBD"/>
    <property type="match status" value="1"/>
</dbReference>
<keyword evidence="1 2" id="KW-0694">RNA-binding</keyword>
<feature type="domain" description="RRM" evidence="3">
    <location>
        <begin position="75"/>
        <end position="153"/>
    </location>
</feature>
<evidence type="ECO:0000256" key="1">
    <source>
        <dbReference type="ARBA" id="ARBA00022884"/>
    </source>
</evidence>
<dbReference type="InterPro" id="IPR050502">
    <property type="entry name" value="Euk_RNA-bind_prot"/>
</dbReference>
<evidence type="ECO:0000313" key="4">
    <source>
        <dbReference type="EMBL" id="KAB2629759.1"/>
    </source>
</evidence>
<accession>A0A5N5HPA6</accession>
<dbReference type="InterPro" id="IPR012677">
    <property type="entry name" value="Nucleotide-bd_a/b_plait_sf"/>
</dbReference>
<evidence type="ECO:0000313" key="5">
    <source>
        <dbReference type="Proteomes" id="UP000327157"/>
    </source>
</evidence>
<reference evidence="4 5" key="1">
    <citation type="submission" date="2019-09" db="EMBL/GenBank/DDBJ databases">
        <authorList>
            <person name="Ou C."/>
        </authorList>
    </citation>
    <scope>NUCLEOTIDE SEQUENCE [LARGE SCALE GENOMIC DNA]</scope>
    <source>
        <strain evidence="4">S2</strain>
        <tissue evidence="4">Leaf</tissue>
    </source>
</reference>
<reference evidence="4 5" key="2">
    <citation type="submission" date="2019-11" db="EMBL/GenBank/DDBJ databases">
        <title>A de novo genome assembly of a pear dwarfing rootstock.</title>
        <authorList>
            <person name="Wang F."/>
            <person name="Wang J."/>
            <person name="Li S."/>
            <person name="Zhang Y."/>
            <person name="Fang M."/>
            <person name="Ma L."/>
            <person name="Zhao Y."/>
            <person name="Jiang S."/>
        </authorList>
    </citation>
    <scope>NUCLEOTIDE SEQUENCE [LARGE SCALE GENOMIC DNA]</scope>
    <source>
        <strain evidence="4">S2</strain>
        <tissue evidence="4">Leaf</tissue>
    </source>
</reference>
<dbReference type="GO" id="GO:0005840">
    <property type="term" value="C:ribosome"/>
    <property type="evidence" value="ECO:0007669"/>
    <property type="project" value="UniProtKB-KW"/>
</dbReference>
<dbReference type="EMBL" id="SMOL01000145">
    <property type="protein sequence ID" value="KAB2629759.1"/>
    <property type="molecule type" value="Genomic_DNA"/>
</dbReference>
<protein>
    <submittedName>
        <fullName evidence="4">30S ribosomal protein 2</fullName>
    </submittedName>
</protein>
<gene>
    <name evidence="4" type="ORF">D8674_042205</name>
</gene>
<dbReference type="OrthoDB" id="439808at2759"/>
<dbReference type="AlphaFoldDB" id="A0A5N5HPA6"/>
<name>A0A5N5HPA6_9ROSA</name>
<evidence type="ECO:0000256" key="2">
    <source>
        <dbReference type="PROSITE-ProRule" id="PRU00176"/>
    </source>
</evidence>
<dbReference type="InterPro" id="IPR000504">
    <property type="entry name" value="RRM_dom"/>
</dbReference>
<dbReference type="GO" id="GO:1901259">
    <property type="term" value="P:chloroplast rRNA processing"/>
    <property type="evidence" value="ECO:0007669"/>
    <property type="project" value="TreeGrafter"/>
</dbReference>
<keyword evidence="4" id="KW-0687">Ribonucleoprotein</keyword>